<feature type="compositionally biased region" description="Low complexity" evidence="1">
    <location>
        <begin position="1"/>
        <end position="46"/>
    </location>
</feature>
<proteinExistence type="predicted"/>
<dbReference type="GeneID" id="93356237"/>
<name>A0A3N0ABN6_9ACTN</name>
<feature type="compositionally biased region" description="Low complexity" evidence="1">
    <location>
        <begin position="153"/>
        <end position="164"/>
    </location>
</feature>
<evidence type="ECO:0000313" key="4">
    <source>
        <dbReference type="Proteomes" id="UP000309454"/>
    </source>
</evidence>
<evidence type="ECO:0000256" key="1">
    <source>
        <dbReference type="SAM" id="MobiDB-lite"/>
    </source>
</evidence>
<protein>
    <submittedName>
        <fullName evidence="2">Cell division protein FtsB</fullName>
    </submittedName>
</protein>
<keyword evidence="2" id="KW-0132">Cell division</keyword>
<reference evidence="3 4" key="1">
    <citation type="submission" date="2019-04" db="EMBL/GenBank/DDBJ databases">
        <title>Microbes associate with the intestines of laboratory mice.</title>
        <authorList>
            <person name="Navarre W."/>
            <person name="Wong E."/>
            <person name="Huang K.C."/>
            <person name="Tropini C."/>
            <person name="Ng K."/>
            <person name="Yu B."/>
        </authorList>
    </citation>
    <scope>NUCLEOTIDE SEQUENCE [LARGE SCALE GENOMIC DNA]</scope>
    <source>
        <strain evidence="3 4">NM48_B13</strain>
    </source>
</reference>
<dbReference type="EMBL" id="JACHYA010000003">
    <property type="protein sequence ID" value="MBB3171292.1"/>
    <property type="molecule type" value="Genomic_DNA"/>
</dbReference>
<feature type="compositionally biased region" description="Low complexity" evidence="1">
    <location>
        <begin position="183"/>
        <end position="197"/>
    </location>
</feature>
<dbReference type="OrthoDB" id="3174522at2"/>
<keyword evidence="4" id="KW-1185">Reference proteome</keyword>
<feature type="compositionally biased region" description="Basic and acidic residues" evidence="1">
    <location>
        <begin position="133"/>
        <end position="151"/>
    </location>
</feature>
<gene>
    <name evidence="3" type="ORF">E5982_05650</name>
    <name evidence="2" type="ORF">FHR31_001110</name>
</gene>
<dbReference type="Proteomes" id="UP000530850">
    <property type="component" value="Unassembled WGS sequence"/>
</dbReference>
<sequence length="326" mass="34044">MSQAAAGGRTGAVAASRSASARGAAATSRAGAAGRSAKPAASSARSAKADRPKATRGKTAASSARSTAKDSARAARAGRGSAPARAGVKQAPRSAGKQASRSAPAEAKEGASQSNRAFFDDLAQRHQKKKRANAKEKAERQFDRTYGKADRSAAPAEEAGPRAAVYKGEMGRAHKRSSESLNKGAASARSSKGAIAAEPRSGGWEKHLVRLGMTVAFVALACVVLYDPARMYYQQIREVARLQAEYDAIVARNDSLQASVDHLSTEAGIADAAREQLGWVNPGENAVNVSGLEEKESGFQANVVSDQVKPPDTWYSSFLDPLFGVE</sequence>
<dbReference type="Proteomes" id="UP000309454">
    <property type="component" value="Unassembled WGS sequence"/>
</dbReference>
<feature type="compositionally biased region" description="Low complexity" evidence="1">
    <location>
        <begin position="57"/>
        <end position="66"/>
    </location>
</feature>
<feature type="compositionally biased region" description="Basic and acidic residues" evidence="1">
    <location>
        <begin position="169"/>
        <end position="178"/>
    </location>
</feature>
<organism evidence="3 4">
    <name type="scientific">Parvibacter caecicola</name>
    <dbReference type="NCBI Taxonomy" id="747645"/>
    <lineage>
        <taxon>Bacteria</taxon>
        <taxon>Bacillati</taxon>
        <taxon>Actinomycetota</taxon>
        <taxon>Coriobacteriia</taxon>
        <taxon>Coriobacteriales</taxon>
        <taxon>Coriobacteriaceae</taxon>
        <taxon>Parvibacter</taxon>
    </lineage>
</organism>
<dbReference type="GO" id="GO:0051301">
    <property type="term" value="P:cell division"/>
    <property type="evidence" value="ECO:0007669"/>
    <property type="project" value="UniProtKB-KW"/>
</dbReference>
<reference evidence="2 5" key="2">
    <citation type="submission" date="2020-08" db="EMBL/GenBank/DDBJ databases">
        <title>Sequencing the genomes of 1000 actinobacteria strains.</title>
        <authorList>
            <person name="Klenk H.-P."/>
        </authorList>
    </citation>
    <scope>NUCLEOTIDE SEQUENCE [LARGE SCALE GENOMIC DNA]</scope>
    <source>
        <strain evidence="2 5">DSM 22242</strain>
    </source>
</reference>
<evidence type="ECO:0000313" key="5">
    <source>
        <dbReference type="Proteomes" id="UP000530850"/>
    </source>
</evidence>
<evidence type="ECO:0000313" key="2">
    <source>
        <dbReference type="EMBL" id="MBB3171292.1"/>
    </source>
</evidence>
<dbReference type="RefSeq" id="WP_123184932.1">
    <property type="nucleotide sequence ID" value="NZ_JACHYA010000003.1"/>
</dbReference>
<accession>A0A3N0ABN6</accession>
<comment type="caution">
    <text evidence="3">The sequence shown here is derived from an EMBL/GenBank/DDBJ whole genome shotgun (WGS) entry which is preliminary data.</text>
</comment>
<feature type="compositionally biased region" description="Low complexity" evidence="1">
    <location>
        <begin position="74"/>
        <end position="86"/>
    </location>
</feature>
<feature type="region of interest" description="Disordered" evidence="1">
    <location>
        <begin position="1"/>
        <end position="199"/>
    </location>
</feature>
<dbReference type="InterPro" id="IPR007060">
    <property type="entry name" value="FtsL/DivIC"/>
</dbReference>
<dbReference type="Pfam" id="PF04977">
    <property type="entry name" value="DivIC"/>
    <property type="match status" value="1"/>
</dbReference>
<evidence type="ECO:0000313" key="3">
    <source>
        <dbReference type="EMBL" id="TJW10756.1"/>
    </source>
</evidence>
<keyword evidence="2" id="KW-0131">Cell cycle</keyword>
<dbReference type="AlphaFoldDB" id="A0A3N0ABN6"/>
<dbReference type="EMBL" id="SSTM01000003">
    <property type="protein sequence ID" value="TJW10756.1"/>
    <property type="molecule type" value="Genomic_DNA"/>
</dbReference>